<reference evidence="1" key="1">
    <citation type="submission" date="2017-12" db="EMBL/GenBank/DDBJ databases">
        <title>Gene loss provides genomic basis for host adaptation in cereal stripe rust fungi.</title>
        <authorList>
            <person name="Xia C."/>
        </authorList>
    </citation>
    <scope>NUCLEOTIDE SEQUENCE [LARGE SCALE GENOMIC DNA]</scope>
    <source>
        <strain evidence="1">93-210</strain>
    </source>
</reference>
<dbReference type="Proteomes" id="UP000239156">
    <property type="component" value="Unassembled WGS sequence"/>
</dbReference>
<name>A0A2S4W0K7_9BASI</name>
<keyword evidence="2" id="KW-1185">Reference proteome</keyword>
<dbReference type="VEuPathDB" id="FungiDB:PSHT_01681"/>
<dbReference type="AlphaFoldDB" id="A0A2S4W0K7"/>
<evidence type="ECO:0000313" key="1">
    <source>
        <dbReference type="EMBL" id="POW15279.1"/>
    </source>
</evidence>
<accession>A0A2S4W0K7</accession>
<proteinExistence type="predicted"/>
<protein>
    <submittedName>
        <fullName evidence="1">Uncharacterized protein</fullName>
    </submittedName>
</protein>
<gene>
    <name evidence="1" type="ORF">PSTT_02279</name>
</gene>
<comment type="caution">
    <text evidence="1">The sequence shown here is derived from an EMBL/GenBank/DDBJ whole genome shotgun (WGS) entry which is preliminary data.</text>
</comment>
<dbReference type="EMBL" id="PKSL01000013">
    <property type="protein sequence ID" value="POW15279.1"/>
    <property type="molecule type" value="Genomic_DNA"/>
</dbReference>
<sequence>MQSYNMFAISIVLLIQGKGAYSQSFGCSGNVKDHPFSGCVKHIYRQSKVDIMIAPWDNVVGAYDCSNTQHKKPTCCSNKSDMPATMDNIVWKRNCKEINGADIK</sequence>
<organism evidence="1 2">
    <name type="scientific">Puccinia striiformis</name>
    <dbReference type="NCBI Taxonomy" id="27350"/>
    <lineage>
        <taxon>Eukaryota</taxon>
        <taxon>Fungi</taxon>
        <taxon>Dikarya</taxon>
        <taxon>Basidiomycota</taxon>
        <taxon>Pucciniomycotina</taxon>
        <taxon>Pucciniomycetes</taxon>
        <taxon>Pucciniales</taxon>
        <taxon>Pucciniaceae</taxon>
        <taxon>Puccinia</taxon>
    </lineage>
</organism>
<dbReference type="VEuPathDB" id="FungiDB:PSTT_02279"/>
<evidence type="ECO:0000313" key="2">
    <source>
        <dbReference type="Proteomes" id="UP000239156"/>
    </source>
</evidence>